<dbReference type="Gene3D" id="3.40.50.11700">
    <property type="match status" value="1"/>
</dbReference>
<keyword evidence="2" id="KW-1185">Reference proteome</keyword>
<reference evidence="2" key="2">
    <citation type="journal article" date="2010" name="Stand. Genomic Sci.">
        <title>Complete genome sequence of Vulcanisaeta distributa type strain (IC-017T).</title>
        <authorList>
            <person name="Mavromatis K."/>
            <person name="Sikorski J."/>
            <person name="Pabst E."/>
            <person name="Teshima H."/>
            <person name="Lapidus A."/>
            <person name="Lucas S."/>
            <person name="Nolan M."/>
            <person name="Glavina Del Rio T."/>
            <person name="Cheng J."/>
            <person name="Bruce D."/>
            <person name="Goodwin L."/>
            <person name="Pitluck S."/>
            <person name="Liolios K."/>
            <person name="Ivanova N."/>
            <person name="Mikhailova N."/>
            <person name="Pati A."/>
            <person name="Chen A."/>
            <person name="Palaniappan K."/>
            <person name="Land M."/>
            <person name="Hauser L."/>
            <person name="Chang Y."/>
            <person name="Jeffries C."/>
            <person name="Rohde M."/>
            <person name="Spring S."/>
            <person name="Goker M."/>
            <person name="Wirth R."/>
            <person name="Woyke T."/>
            <person name="Bristow J."/>
            <person name="Eisen J."/>
            <person name="Markowitz V."/>
            <person name="Hugenholtz P."/>
            <person name="Klenk H."/>
            <person name="Kyrpides N."/>
        </authorList>
    </citation>
    <scope>NUCLEOTIDE SEQUENCE [LARGE SCALE GENOMIC DNA]</scope>
    <source>
        <strain evidence="2">DSM 14429 / JCM 11212 / NBRC 100878 / IC-017</strain>
    </source>
</reference>
<evidence type="ECO:0000313" key="2">
    <source>
        <dbReference type="Proteomes" id="UP000006681"/>
    </source>
</evidence>
<dbReference type="EMBL" id="CP002100">
    <property type="protein sequence ID" value="ADN50530.1"/>
    <property type="molecule type" value="Genomic_DNA"/>
</dbReference>
<sequence length="50" mass="5460">MPKLYVIPLGFQVDYVVRFLVRVGIGGGDAVLALIPEQSGEDERARSEKA</sequence>
<dbReference type="Proteomes" id="UP000006681">
    <property type="component" value="Chromosome"/>
</dbReference>
<name>E1QQW0_VULDI</name>
<dbReference type="STRING" id="572478.Vdis_1142"/>
<proteinExistence type="predicted"/>
<dbReference type="GeneID" id="41583064"/>
<dbReference type="HOGENOM" id="CLU_3113290_0_0_2"/>
<evidence type="ECO:0000313" key="1">
    <source>
        <dbReference type="EMBL" id="ADN50530.1"/>
    </source>
</evidence>
<gene>
    <name evidence="1" type="ordered locus">Vdis_1142</name>
</gene>
<dbReference type="eggNOG" id="arCOG01446">
    <property type="taxonomic scope" value="Archaea"/>
</dbReference>
<protein>
    <submittedName>
        <fullName evidence="1">Transcriptional regulator, ArsR family</fullName>
    </submittedName>
</protein>
<dbReference type="AlphaFoldDB" id="E1QQW0"/>
<reference evidence="1 2" key="1">
    <citation type="journal article" date="2010" name="Stand. Genomic Sci.">
        <title>Complete genome sequence of Vulcanisaeta distributa type strain (IC-017).</title>
        <authorList>
            <person name="Mavromatis K."/>
            <person name="Sikorski J."/>
            <person name="Pabst E."/>
            <person name="Teshima H."/>
            <person name="Lapidus A."/>
            <person name="Lucas S."/>
            <person name="Nolan M."/>
            <person name="Glavina Del Rio T."/>
            <person name="Cheng J.F."/>
            <person name="Bruce D."/>
            <person name="Goodwin L."/>
            <person name="Pitluck S."/>
            <person name="Liolios K."/>
            <person name="Ivanova N."/>
            <person name="Mikhailova N."/>
            <person name="Pati A."/>
            <person name="Chen A."/>
            <person name="Palaniappan K."/>
            <person name="Land M."/>
            <person name="Hauser L."/>
            <person name="Chang Y.J."/>
            <person name="Jeffries C.D."/>
            <person name="Rohde M."/>
            <person name="Spring S."/>
            <person name="Goker M."/>
            <person name="Wirth R."/>
            <person name="Woyke T."/>
            <person name="Bristow J."/>
            <person name="Eisen J.A."/>
            <person name="Markowitz V."/>
            <person name="Hugenholtz P."/>
            <person name="Klenk H.P."/>
            <person name="Kyrpides N.C."/>
        </authorList>
    </citation>
    <scope>NUCLEOTIDE SEQUENCE [LARGE SCALE GENOMIC DNA]</scope>
    <source>
        <strain evidence="2">DSM 14429 / JCM 11212 / NBRC 100878 / IC-017</strain>
    </source>
</reference>
<organism evidence="1 2">
    <name type="scientific">Vulcanisaeta distributa (strain DSM 14429 / JCM 11212 / NBRC 100878 / IC-017)</name>
    <dbReference type="NCBI Taxonomy" id="572478"/>
    <lineage>
        <taxon>Archaea</taxon>
        <taxon>Thermoproteota</taxon>
        <taxon>Thermoprotei</taxon>
        <taxon>Thermoproteales</taxon>
        <taxon>Thermoproteaceae</taxon>
        <taxon>Vulcanisaeta</taxon>
    </lineage>
</organism>
<dbReference type="KEGG" id="vdi:Vdis_1142"/>
<accession>E1QQW0</accession>
<dbReference type="RefSeq" id="WP_013336255.1">
    <property type="nucleotide sequence ID" value="NC_014537.1"/>
</dbReference>